<reference evidence="1 2" key="1">
    <citation type="submission" date="2018-05" db="EMBL/GenBank/DDBJ databases">
        <title>Isolation and genomic analyses of lactose-positive bacteria from faecal samples of preterm neonates.</title>
        <authorList>
            <person name="Chen Y."/>
            <person name="Brook T.C."/>
            <person name="O'Neill I."/>
            <person name="Soe C.Z."/>
            <person name="Hall L.J."/>
            <person name="Hoyles L."/>
        </authorList>
    </citation>
    <scope>NUCLEOTIDE SEQUENCE [LARGE SCALE GENOMIC DNA]</scope>
    <source>
        <strain evidence="1 2">P080C CL</strain>
    </source>
</reference>
<dbReference type="Proteomes" id="UP000306790">
    <property type="component" value="Unassembled WGS sequence"/>
</dbReference>
<dbReference type="EMBL" id="QFVP01000006">
    <property type="protein sequence ID" value="THE38426.1"/>
    <property type="molecule type" value="Genomic_DNA"/>
</dbReference>
<sequence>MGTPENYHLKGYVDHSLPGQIETLHKATFSSKEEILTSSTLSPEDVFILVERLHWASISGNITYHLEEGASKVILKYPFSQFWDIITDSFAIAQYSDEYGIAFQLDLESKLKLESLNFPHFIRIILSAHSIGEEFDSISISPHNADIGHFECRADIISHAAYIEGMLYKIITDSKKTTYKLADKMTYDKKIVFCKEEKLLNIELLSIVRLLKNLRNEAAHQFSFEKCGPTGNYLKINPVSDKLLEEIKNFVCACEKRYSLKEGRINRFDNVFRMLAGELNAKANLDQMITLGKQYPAELSSYFYG</sequence>
<comment type="caution">
    <text evidence="1">The sequence shown here is derived from an EMBL/GenBank/DDBJ whole genome shotgun (WGS) entry which is preliminary data.</text>
</comment>
<evidence type="ECO:0000313" key="2">
    <source>
        <dbReference type="Proteomes" id="UP000306790"/>
    </source>
</evidence>
<name>A0ABY2PUI9_9ENTR</name>
<proteinExistence type="predicted"/>
<evidence type="ECO:0000313" key="1">
    <source>
        <dbReference type="EMBL" id="THE38426.1"/>
    </source>
</evidence>
<protein>
    <submittedName>
        <fullName evidence="1">Uncharacterized protein</fullName>
    </submittedName>
</protein>
<keyword evidence="2" id="KW-1185">Reference proteome</keyword>
<organism evidence="1 2">
    <name type="scientific">Citrobacter murliniae</name>
    <dbReference type="NCBI Taxonomy" id="67829"/>
    <lineage>
        <taxon>Bacteria</taxon>
        <taxon>Pseudomonadati</taxon>
        <taxon>Pseudomonadota</taxon>
        <taxon>Gammaproteobacteria</taxon>
        <taxon>Enterobacterales</taxon>
        <taxon>Enterobacteriaceae</taxon>
        <taxon>Citrobacter</taxon>
        <taxon>Citrobacter freundii complex</taxon>
    </lineage>
</organism>
<accession>A0ABY2PUI9</accession>
<dbReference type="RefSeq" id="WP_136345390.1">
    <property type="nucleotide sequence ID" value="NZ_QFVP01000006.1"/>
</dbReference>
<gene>
    <name evidence="1" type="ORF">DJ535_11990</name>
</gene>